<dbReference type="Pfam" id="PF03114">
    <property type="entry name" value="BAR"/>
    <property type="match status" value="1"/>
</dbReference>
<protein>
    <recommendedName>
        <fullName evidence="5">BAR domain-containing protein</fullName>
    </recommendedName>
</protein>
<comment type="caution">
    <text evidence="6">The sequence shown here is derived from an EMBL/GenBank/DDBJ whole genome shotgun (WGS) entry which is preliminary data.</text>
</comment>
<dbReference type="SUPFAM" id="SSF103657">
    <property type="entry name" value="BAR/IMD domain-like"/>
    <property type="match status" value="1"/>
</dbReference>
<evidence type="ECO:0000256" key="4">
    <source>
        <dbReference type="SAM" id="Coils"/>
    </source>
</evidence>
<dbReference type="GO" id="GO:0006897">
    <property type="term" value="P:endocytosis"/>
    <property type="evidence" value="ECO:0007669"/>
    <property type="project" value="InterPro"/>
</dbReference>
<evidence type="ECO:0000313" key="6">
    <source>
        <dbReference type="EMBL" id="KAJ9586219.1"/>
    </source>
</evidence>
<dbReference type="GO" id="GO:0015629">
    <property type="term" value="C:actin cytoskeleton"/>
    <property type="evidence" value="ECO:0007669"/>
    <property type="project" value="TreeGrafter"/>
</dbReference>
<gene>
    <name evidence="6" type="ORF">L9F63_020128</name>
</gene>
<dbReference type="InterPro" id="IPR004148">
    <property type="entry name" value="BAR_dom"/>
</dbReference>
<feature type="domain" description="BAR" evidence="5">
    <location>
        <begin position="5"/>
        <end position="213"/>
    </location>
</feature>
<sequence>MTWNPLKRNYLTTRPSPAPHVLTKQDERNLEIIFHKLQCIEEASRKLHKDAKKYLENAAVVAKLEQTKLHSDYHSVTSQVSASVRELSLINQRTFQEPLKKFGNTFMNLDPAFQHREQLVQDWRNLSAKVRKLEERERTANNIVKLEREKKALQVTAKELETYHVFILSEMIQFYEKSIDYFGPSFQALLRSQLEYYGNNTRLFTHLVPTSEGSPSLNYSDPEYEAKIIGKLDSIRALSIVRTR</sequence>
<dbReference type="AlphaFoldDB" id="A0AAD7ZSU3"/>
<name>A0AAD7ZSU3_DIPPU</name>
<dbReference type="GO" id="GO:0005737">
    <property type="term" value="C:cytoplasm"/>
    <property type="evidence" value="ECO:0007669"/>
    <property type="project" value="InterPro"/>
</dbReference>
<comment type="subcellular location">
    <subcellularLocation>
        <location evidence="1">Cytoplasm</location>
        <location evidence="1">Cytoskeleton</location>
    </subcellularLocation>
</comment>
<organism evidence="6 7">
    <name type="scientific">Diploptera punctata</name>
    <name type="common">Pacific beetle cockroach</name>
    <dbReference type="NCBI Taxonomy" id="6984"/>
    <lineage>
        <taxon>Eukaryota</taxon>
        <taxon>Metazoa</taxon>
        <taxon>Ecdysozoa</taxon>
        <taxon>Arthropoda</taxon>
        <taxon>Hexapoda</taxon>
        <taxon>Insecta</taxon>
        <taxon>Pterygota</taxon>
        <taxon>Neoptera</taxon>
        <taxon>Polyneoptera</taxon>
        <taxon>Dictyoptera</taxon>
        <taxon>Blattodea</taxon>
        <taxon>Blaberoidea</taxon>
        <taxon>Blaberidae</taxon>
        <taxon>Diplopterinae</taxon>
        <taxon>Diploptera</taxon>
    </lineage>
</organism>
<dbReference type="EMBL" id="JASPKZ010007183">
    <property type="protein sequence ID" value="KAJ9586219.1"/>
    <property type="molecule type" value="Genomic_DNA"/>
</dbReference>
<keyword evidence="4" id="KW-0175">Coiled coil</keyword>
<dbReference type="PANTHER" id="PTHR47174">
    <property type="entry name" value="BRIDGING INTEGRATOR 3"/>
    <property type="match status" value="1"/>
</dbReference>
<dbReference type="Gene3D" id="1.20.1270.60">
    <property type="entry name" value="Arfaptin homology (AH) domain/BAR domain"/>
    <property type="match status" value="1"/>
</dbReference>
<evidence type="ECO:0000256" key="1">
    <source>
        <dbReference type="ARBA" id="ARBA00004245"/>
    </source>
</evidence>
<dbReference type="GO" id="GO:0051666">
    <property type="term" value="P:actin cortical patch localization"/>
    <property type="evidence" value="ECO:0007669"/>
    <property type="project" value="InterPro"/>
</dbReference>
<evidence type="ECO:0000259" key="5">
    <source>
        <dbReference type="SMART" id="SM00721"/>
    </source>
</evidence>
<keyword evidence="2" id="KW-0963">Cytoplasm</keyword>
<dbReference type="GO" id="GO:0008289">
    <property type="term" value="F:lipid binding"/>
    <property type="evidence" value="ECO:0007669"/>
    <property type="project" value="TreeGrafter"/>
</dbReference>
<dbReference type="GO" id="GO:0097320">
    <property type="term" value="P:plasma membrane tubulation"/>
    <property type="evidence" value="ECO:0007669"/>
    <property type="project" value="TreeGrafter"/>
</dbReference>
<feature type="coiled-coil region" evidence="4">
    <location>
        <begin position="116"/>
        <end position="163"/>
    </location>
</feature>
<dbReference type="SMART" id="SM00721">
    <property type="entry name" value="BAR"/>
    <property type="match status" value="1"/>
</dbReference>
<dbReference type="InterPro" id="IPR046982">
    <property type="entry name" value="BIN3/RVS161-like"/>
</dbReference>
<dbReference type="PANTHER" id="PTHR47174:SF3">
    <property type="entry name" value="BRIDGING INTEGRATOR 3"/>
    <property type="match status" value="1"/>
</dbReference>
<keyword evidence="3" id="KW-0206">Cytoskeleton</keyword>
<evidence type="ECO:0000256" key="2">
    <source>
        <dbReference type="ARBA" id="ARBA00022490"/>
    </source>
</evidence>
<proteinExistence type="predicted"/>
<dbReference type="InterPro" id="IPR027267">
    <property type="entry name" value="AH/BAR_dom_sf"/>
</dbReference>
<evidence type="ECO:0000256" key="3">
    <source>
        <dbReference type="ARBA" id="ARBA00023212"/>
    </source>
</evidence>
<dbReference type="Proteomes" id="UP001233999">
    <property type="component" value="Unassembled WGS sequence"/>
</dbReference>
<reference evidence="6" key="1">
    <citation type="journal article" date="2023" name="IScience">
        <title>Live-bearing cockroach genome reveals convergent evolutionary mechanisms linked to viviparity in insects and beyond.</title>
        <authorList>
            <person name="Fouks B."/>
            <person name="Harrison M.C."/>
            <person name="Mikhailova A.A."/>
            <person name="Marchal E."/>
            <person name="English S."/>
            <person name="Carruthers M."/>
            <person name="Jennings E.C."/>
            <person name="Chiamaka E.L."/>
            <person name="Frigard R.A."/>
            <person name="Pippel M."/>
            <person name="Attardo G.M."/>
            <person name="Benoit J.B."/>
            <person name="Bornberg-Bauer E."/>
            <person name="Tobe S.S."/>
        </authorList>
    </citation>
    <scope>NUCLEOTIDE SEQUENCE</scope>
    <source>
        <strain evidence="6">Stay&amp;Tobe</strain>
    </source>
</reference>
<keyword evidence="7" id="KW-1185">Reference proteome</keyword>
<accession>A0AAD7ZSU3</accession>
<evidence type="ECO:0000313" key="7">
    <source>
        <dbReference type="Proteomes" id="UP001233999"/>
    </source>
</evidence>
<reference evidence="6" key="2">
    <citation type="submission" date="2023-05" db="EMBL/GenBank/DDBJ databases">
        <authorList>
            <person name="Fouks B."/>
        </authorList>
    </citation>
    <scope>NUCLEOTIDE SEQUENCE</scope>
    <source>
        <strain evidence="6">Stay&amp;Tobe</strain>
        <tissue evidence="6">Testes</tissue>
    </source>
</reference>